<dbReference type="PIRSF" id="PIRSF001227">
    <property type="entry name" value="Pen_acylase"/>
    <property type="match status" value="1"/>
</dbReference>
<dbReference type="RefSeq" id="WP_038060698.1">
    <property type="nucleotide sequence ID" value="NZ_FOVB01000008.1"/>
</dbReference>
<dbReference type="Gene3D" id="2.30.120.10">
    <property type="match status" value="1"/>
</dbReference>
<keyword evidence="3" id="KW-0865">Zymogen</keyword>
<dbReference type="Gene3D" id="1.10.1400.10">
    <property type="match status" value="1"/>
</dbReference>
<protein>
    <submittedName>
        <fullName evidence="7">Penicillin acylase</fullName>
    </submittedName>
</protein>
<dbReference type="GO" id="GO:0017000">
    <property type="term" value="P:antibiotic biosynthetic process"/>
    <property type="evidence" value="ECO:0007669"/>
    <property type="project" value="InterPro"/>
</dbReference>
<dbReference type="Proteomes" id="UP000027725">
    <property type="component" value="Unassembled WGS sequence"/>
</dbReference>
<dbReference type="InterPro" id="IPR029055">
    <property type="entry name" value="Ntn_hydrolases_N"/>
</dbReference>
<evidence type="ECO:0000256" key="3">
    <source>
        <dbReference type="ARBA" id="ARBA00023145"/>
    </source>
</evidence>
<keyword evidence="6" id="KW-0812">Transmembrane</keyword>
<sequence length="825" mass="90612">MYKAFRWGVRLIMAVLVGIVLAGGLVWYFASRSLPDYNATYKVEGLQAPVEIVRTTEDVPHIFSKGDPDAFFALGLAHAQDRLWQMMLMRRTVQGRLSEMFGARTLKTDELMRRLGLYDAAVSSVAAQDDYTKKALEAYARGVNQWIEIVNKGAMGRGAPEFFLFNSKISYWTPADSIAIMKLMALQLTSQLQDEVLRARVSMLGHGWVNDLMPDDTDQATATLPSYASLFPSVPRQTEVADGGEGMLSPVPARGLAGASNAWAAAPDRSAAGGSLLANDPHLGLTAPSVWYLARLQLQSGGVIGGTIPGMPLVLSGRNKDLGWGLTTAYVDDQDLYIEQLDPKDPTQYRTPDGYKKFRSRRVIINVKDAKPVTITLRWTDNGPVIPGSHFDLATVTPPNSVVSLAWTALDPKDTTMTGAVELMRAQSIPEALKAAQQIVAPAQNITLADKTGVALVTAGKIPLRDKDNVTQGRMPAPGWEEKNRWQGYLPFKDNPQFINPKGGIVLNTNNKTVDRPFPYNVSFNWGDTQRIQRLTKLLGEREVHSRDSFISAQLDTVSPAARGLLPLVGANLWFTGDPAPAGTPERQRQRALELLASWDGEMSEHLPEPLIYAAWMRELQNRLIRDELGPLAKQFTHIEPEFIERVFRNTDGASRWCDIVQSAPKETCTDIARQSLDAALLDLTKKYGPNVESWRWGDAHIAEQDHPVLGKVPGLKWFVNIRQSTSGGDFTLMRGETRGGDGPDAFANVHAAGYREVLDFADPDSSVFIISTGQSGHPLSHHYDDLAELWRAGDYIPMSLDPALARAASVGTTHLLPAGKQGGN</sequence>
<dbReference type="SUPFAM" id="SSF56235">
    <property type="entry name" value="N-terminal nucleophile aminohydrolases (Ntn hydrolases)"/>
    <property type="match status" value="1"/>
</dbReference>
<feature type="binding site" evidence="5">
    <location>
        <position position="195"/>
    </location>
    <ligand>
        <name>Ca(2+)</name>
        <dbReference type="ChEBI" id="CHEBI:29108"/>
    </ligand>
</feature>
<keyword evidence="2" id="KW-0378">Hydrolase</keyword>
<dbReference type="MEROPS" id="S45.003"/>
<dbReference type="InterPro" id="IPR043147">
    <property type="entry name" value="Penicillin_amidase_A-knob"/>
</dbReference>
<organism evidence="7 8">
    <name type="scientific">Thioclava dalianensis</name>
    <dbReference type="NCBI Taxonomy" id="1185766"/>
    <lineage>
        <taxon>Bacteria</taxon>
        <taxon>Pseudomonadati</taxon>
        <taxon>Pseudomonadota</taxon>
        <taxon>Alphaproteobacteria</taxon>
        <taxon>Rhodobacterales</taxon>
        <taxon>Paracoccaceae</taxon>
        <taxon>Thioclava</taxon>
    </lineage>
</organism>
<dbReference type="InterPro" id="IPR023343">
    <property type="entry name" value="Penicillin_amidase_dom1"/>
</dbReference>
<dbReference type="AlphaFoldDB" id="A0A074TR81"/>
<dbReference type="InterPro" id="IPR002692">
    <property type="entry name" value="S45"/>
</dbReference>
<name>A0A074TR81_9RHOB</name>
<evidence type="ECO:0000256" key="4">
    <source>
        <dbReference type="PIRSR" id="PIRSR001227-1"/>
    </source>
</evidence>
<dbReference type="CDD" id="cd03747">
    <property type="entry name" value="Ntn_PGA_like"/>
    <property type="match status" value="1"/>
</dbReference>
<feature type="transmembrane region" description="Helical" evidence="6">
    <location>
        <begin position="7"/>
        <end position="30"/>
    </location>
</feature>
<reference evidence="7 8" key="1">
    <citation type="submission" date="2014-03" db="EMBL/GenBank/DDBJ databases">
        <title>The draft genome sequence of Thioclava dalianensis DLFJ1-1.</title>
        <authorList>
            <person name="Lai Q."/>
            <person name="Shao Z."/>
        </authorList>
    </citation>
    <scope>NUCLEOTIDE SEQUENCE [LARGE SCALE GENOMIC DNA]</scope>
    <source>
        <strain evidence="7 8">DLFJ1-1</strain>
    </source>
</reference>
<dbReference type="PANTHER" id="PTHR34218:SF4">
    <property type="entry name" value="ACYL-HOMOSERINE LACTONE ACYLASE QUIP"/>
    <property type="match status" value="1"/>
</dbReference>
<keyword evidence="8" id="KW-1185">Reference proteome</keyword>
<comment type="similarity">
    <text evidence="1">Belongs to the peptidase S45 family.</text>
</comment>
<evidence type="ECO:0000313" key="7">
    <source>
        <dbReference type="EMBL" id="KEP71478.1"/>
    </source>
</evidence>
<proteinExistence type="inferred from homology"/>
<dbReference type="PANTHER" id="PTHR34218">
    <property type="entry name" value="PEPTIDASE S45 PENICILLIN AMIDASE"/>
    <property type="match status" value="1"/>
</dbReference>
<dbReference type="GO" id="GO:0046872">
    <property type="term" value="F:metal ion binding"/>
    <property type="evidence" value="ECO:0007669"/>
    <property type="project" value="UniProtKB-KW"/>
</dbReference>
<keyword evidence="5" id="KW-0479">Metal-binding</keyword>
<dbReference type="InterPro" id="IPR043146">
    <property type="entry name" value="Penicillin_amidase_N_B-knob"/>
</dbReference>
<dbReference type="EMBL" id="JHEH01000001">
    <property type="protein sequence ID" value="KEP71478.1"/>
    <property type="molecule type" value="Genomic_DNA"/>
</dbReference>
<dbReference type="InterPro" id="IPR014395">
    <property type="entry name" value="Pen/GL7ACA/AHL_acylase"/>
</dbReference>
<dbReference type="Gene3D" id="3.60.20.10">
    <property type="entry name" value="Glutamine Phosphoribosylpyrophosphate, subunit 1, domain 1"/>
    <property type="match status" value="1"/>
</dbReference>
<comment type="caution">
    <text evidence="7">The sequence shown here is derived from an EMBL/GenBank/DDBJ whole genome shotgun (WGS) entry which is preliminary data.</text>
</comment>
<dbReference type="OrthoDB" id="9760084at2"/>
<keyword evidence="5" id="KW-0106">Calcium</keyword>
<keyword evidence="6" id="KW-1133">Transmembrane helix</keyword>
<feature type="binding site" evidence="5">
    <location>
        <position position="332"/>
    </location>
    <ligand>
        <name>Ca(2+)</name>
        <dbReference type="ChEBI" id="CHEBI:29108"/>
    </ligand>
</feature>
<evidence type="ECO:0000256" key="6">
    <source>
        <dbReference type="SAM" id="Phobius"/>
    </source>
</evidence>
<feature type="binding site" evidence="5">
    <location>
        <position position="335"/>
    </location>
    <ligand>
        <name>Ca(2+)</name>
        <dbReference type="ChEBI" id="CHEBI:29108"/>
    </ligand>
</feature>
<dbReference type="eggNOG" id="COG2366">
    <property type="taxonomic scope" value="Bacteria"/>
</dbReference>
<comment type="cofactor">
    <cofactor evidence="5">
        <name>Ca(2+)</name>
        <dbReference type="ChEBI" id="CHEBI:29108"/>
    </cofactor>
    <text evidence="5">Binds 1 Ca(2+) ion per dimer.</text>
</comment>
<evidence type="ECO:0000313" key="8">
    <source>
        <dbReference type="Proteomes" id="UP000027725"/>
    </source>
</evidence>
<evidence type="ECO:0000256" key="5">
    <source>
        <dbReference type="PIRSR" id="PIRSR001227-2"/>
    </source>
</evidence>
<dbReference type="Gene3D" id="1.10.439.10">
    <property type="entry name" value="Penicillin Amidohydrolase, domain 1"/>
    <property type="match status" value="1"/>
</dbReference>
<evidence type="ECO:0000256" key="1">
    <source>
        <dbReference type="ARBA" id="ARBA00006586"/>
    </source>
</evidence>
<feature type="active site" description="Nucleophile" evidence="4">
    <location>
        <position position="260"/>
    </location>
</feature>
<gene>
    <name evidence="7" type="ORF">DL1_00155</name>
</gene>
<keyword evidence="6" id="KW-0472">Membrane</keyword>
<evidence type="ECO:0000256" key="2">
    <source>
        <dbReference type="ARBA" id="ARBA00022801"/>
    </source>
</evidence>
<dbReference type="STRING" id="1185766.SAMN05216224_10894"/>
<accession>A0A074TR81</accession>
<dbReference type="GO" id="GO:0016811">
    <property type="term" value="F:hydrolase activity, acting on carbon-nitrogen (but not peptide) bonds, in linear amides"/>
    <property type="evidence" value="ECO:0007669"/>
    <property type="project" value="InterPro"/>
</dbReference>
<dbReference type="Pfam" id="PF01804">
    <property type="entry name" value="Penicil_amidase"/>
    <property type="match status" value="1"/>
</dbReference>